<gene>
    <name evidence="1" type="ORF">FF011L_07710</name>
</gene>
<name>A0A517MAY1_9BACT</name>
<keyword evidence="2" id="KW-1185">Reference proteome</keyword>
<protein>
    <recommendedName>
        <fullName evidence="3">PilZ domain-containing protein</fullName>
    </recommendedName>
</protein>
<dbReference type="KEGG" id="rml:FF011L_07710"/>
<evidence type="ECO:0000313" key="2">
    <source>
        <dbReference type="Proteomes" id="UP000320672"/>
    </source>
</evidence>
<dbReference type="Proteomes" id="UP000320672">
    <property type="component" value="Chromosome"/>
</dbReference>
<dbReference type="AlphaFoldDB" id="A0A517MAY1"/>
<reference evidence="1 2" key="1">
    <citation type="submission" date="2019-02" db="EMBL/GenBank/DDBJ databases">
        <title>Deep-cultivation of Planctomycetes and their phenomic and genomic characterization uncovers novel biology.</title>
        <authorList>
            <person name="Wiegand S."/>
            <person name="Jogler M."/>
            <person name="Boedeker C."/>
            <person name="Pinto D."/>
            <person name="Vollmers J."/>
            <person name="Rivas-Marin E."/>
            <person name="Kohn T."/>
            <person name="Peeters S.H."/>
            <person name="Heuer A."/>
            <person name="Rast P."/>
            <person name="Oberbeckmann S."/>
            <person name="Bunk B."/>
            <person name="Jeske O."/>
            <person name="Meyerdierks A."/>
            <person name="Storesund J.E."/>
            <person name="Kallscheuer N."/>
            <person name="Luecker S."/>
            <person name="Lage O.M."/>
            <person name="Pohl T."/>
            <person name="Merkel B.J."/>
            <person name="Hornburger P."/>
            <person name="Mueller R.-W."/>
            <person name="Bruemmer F."/>
            <person name="Labrenz M."/>
            <person name="Spormann A.M."/>
            <person name="Op den Camp H."/>
            <person name="Overmann J."/>
            <person name="Amann R."/>
            <person name="Jetten M.S.M."/>
            <person name="Mascher T."/>
            <person name="Medema M.H."/>
            <person name="Devos D.P."/>
            <person name="Kaster A.-K."/>
            <person name="Ovreas L."/>
            <person name="Rohde M."/>
            <person name="Galperin M.Y."/>
            <person name="Jogler C."/>
        </authorList>
    </citation>
    <scope>NUCLEOTIDE SEQUENCE [LARGE SCALE GENOMIC DNA]</scope>
    <source>
        <strain evidence="1 2">FF011L</strain>
    </source>
</reference>
<evidence type="ECO:0008006" key="3">
    <source>
        <dbReference type="Google" id="ProtNLM"/>
    </source>
</evidence>
<sequence length="149" mass="17048">MLGRNYSQLLAQLIGQTHWGIELPECLERFFQETGLAHSSPMDERRGGRVRIRTRALLIPEGGVPAIHRSTTPLGIYTCDFSKQGIGFLASEQFYPTETVRLLLPTFWMRLEVVRCRYLGKTCYDNGSTLLERHEPSVAAFEPLERCHH</sequence>
<dbReference type="EMBL" id="CP036262">
    <property type="protein sequence ID" value="QDS92035.1"/>
    <property type="molecule type" value="Genomic_DNA"/>
</dbReference>
<organism evidence="1 2">
    <name type="scientific">Roseimaritima multifibrata</name>
    <dbReference type="NCBI Taxonomy" id="1930274"/>
    <lineage>
        <taxon>Bacteria</taxon>
        <taxon>Pseudomonadati</taxon>
        <taxon>Planctomycetota</taxon>
        <taxon>Planctomycetia</taxon>
        <taxon>Pirellulales</taxon>
        <taxon>Pirellulaceae</taxon>
        <taxon>Roseimaritima</taxon>
    </lineage>
</organism>
<accession>A0A517MAY1</accession>
<proteinExistence type="predicted"/>
<evidence type="ECO:0000313" key="1">
    <source>
        <dbReference type="EMBL" id="QDS92035.1"/>
    </source>
</evidence>